<keyword evidence="2" id="KW-0472">Membrane</keyword>
<feature type="region of interest" description="Disordered" evidence="1">
    <location>
        <begin position="180"/>
        <end position="215"/>
    </location>
</feature>
<accession>A0AAE0KTS3</accession>
<proteinExistence type="predicted"/>
<keyword evidence="2" id="KW-0812">Transmembrane</keyword>
<evidence type="ECO:0000256" key="2">
    <source>
        <dbReference type="SAM" id="Phobius"/>
    </source>
</evidence>
<sequence length="215" mass="23552">MVDNPLEQRPLACVTCMVGNALEQRHDKVEKAADMGVLEGHYNLGWMHEKGIGMPSNLSRAGELYRHVYDKAPSDEEALTAAVAIAMLNVKTLFLSAASMLMPSSGLEEVDTSQNNLQLAQEDMQGEADAGVHHDDFSAGDEGRDMQMQWDSILLLVLLLMLALVSLYWQRSREAYAALDLDADGPDGGSENDVPEERPRSPSSEQSFCVAPETE</sequence>
<keyword evidence="2" id="KW-1133">Transmembrane helix</keyword>
<evidence type="ECO:0000313" key="3">
    <source>
        <dbReference type="EMBL" id="KAK3260240.1"/>
    </source>
</evidence>
<dbReference type="InterPro" id="IPR011990">
    <property type="entry name" value="TPR-like_helical_dom_sf"/>
</dbReference>
<gene>
    <name evidence="3" type="ORF">CYMTET_30791</name>
</gene>
<reference evidence="3 4" key="1">
    <citation type="journal article" date="2015" name="Genome Biol. Evol.">
        <title>Comparative Genomics of a Bacterivorous Green Alga Reveals Evolutionary Causalities and Consequences of Phago-Mixotrophic Mode of Nutrition.</title>
        <authorList>
            <person name="Burns J.A."/>
            <person name="Paasch A."/>
            <person name="Narechania A."/>
            <person name="Kim E."/>
        </authorList>
    </citation>
    <scope>NUCLEOTIDE SEQUENCE [LARGE SCALE GENOMIC DNA]</scope>
    <source>
        <strain evidence="3 4">PLY_AMNH</strain>
    </source>
</reference>
<dbReference type="SUPFAM" id="SSF81901">
    <property type="entry name" value="HCP-like"/>
    <property type="match status" value="1"/>
</dbReference>
<dbReference type="Gene3D" id="1.25.40.10">
    <property type="entry name" value="Tetratricopeptide repeat domain"/>
    <property type="match status" value="1"/>
</dbReference>
<protein>
    <submittedName>
        <fullName evidence="3">Uncharacterized protein</fullName>
    </submittedName>
</protein>
<dbReference type="AlphaFoldDB" id="A0AAE0KTS3"/>
<organism evidence="3 4">
    <name type="scientific">Cymbomonas tetramitiformis</name>
    <dbReference type="NCBI Taxonomy" id="36881"/>
    <lineage>
        <taxon>Eukaryota</taxon>
        <taxon>Viridiplantae</taxon>
        <taxon>Chlorophyta</taxon>
        <taxon>Pyramimonadophyceae</taxon>
        <taxon>Pyramimonadales</taxon>
        <taxon>Pyramimonadaceae</taxon>
        <taxon>Cymbomonas</taxon>
    </lineage>
</organism>
<evidence type="ECO:0000256" key="1">
    <source>
        <dbReference type="SAM" id="MobiDB-lite"/>
    </source>
</evidence>
<keyword evidence="4" id="KW-1185">Reference proteome</keyword>
<comment type="caution">
    <text evidence="3">The sequence shown here is derived from an EMBL/GenBank/DDBJ whole genome shotgun (WGS) entry which is preliminary data.</text>
</comment>
<dbReference type="EMBL" id="LGRX02017966">
    <property type="protein sequence ID" value="KAK3260240.1"/>
    <property type="molecule type" value="Genomic_DNA"/>
</dbReference>
<dbReference type="Proteomes" id="UP001190700">
    <property type="component" value="Unassembled WGS sequence"/>
</dbReference>
<evidence type="ECO:0000313" key="4">
    <source>
        <dbReference type="Proteomes" id="UP001190700"/>
    </source>
</evidence>
<name>A0AAE0KTS3_9CHLO</name>
<feature type="transmembrane region" description="Helical" evidence="2">
    <location>
        <begin position="152"/>
        <end position="169"/>
    </location>
</feature>